<comment type="caution">
    <text evidence="2">The sequence shown here is derived from an EMBL/GenBank/DDBJ whole genome shotgun (WGS) entry which is preliminary data.</text>
</comment>
<dbReference type="Proteomes" id="UP000276133">
    <property type="component" value="Unassembled WGS sequence"/>
</dbReference>
<sequence>MKNIYRTHPLIAPQCRIQMEAKWNTEAKSEFATILPDSKTVLFFDGLESKGTAATRLDMPVTFGSFYFEFTVREPLFGTAVMFGLGTEDIRLSYDDYNYVPLIGMNQNGWALSYKGTVWHNGKYKKFCEPFFEENTCIGMLYHNKKIHYFIDGVYRGIAFDNVDPNGKQLYPMVSSTAADTVIELTTACRLNYSLLDLCAFKVKKLFKDEIQQLDLPKNLIIFLAHF</sequence>
<dbReference type="InterPro" id="IPR003877">
    <property type="entry name" value="SPRY_dom"/>
</dbReference>
<reference evidence="2 3" key="1">
    <citation type="journal article" date="2018" name="Sci. Rep.">
        <title>Genomic signatures of local adaptation to the degree of environmental predictability in rotifers.</title>
        <authorList>
            <person name="Franch-Gras L."/>
            <person name="Hahn C."/>
            <person name="Garcia-Roger E.M."/>
            <person name="Carmona M.J."/>
            <person name="Serra M."/>
            <person name="Gomez A."/>
        </authorList>
    </citation>
    <scope>NUCLEOTIDE SEQUENCE [LARGE SCALE GENOMIC DNA]</scope>
    <source>
        <strain evidence="2">HYR1</strain>
    </source>
</reference>
<proteinExistence type="predicted"/>
<evidence type="ECO:0000313" key="3">
    <source>
        <dbReference type="Proteomes" id="UP000276133"/>
    </source>
</evidence>
<dbReference type="Pfam" id="PF00622">
    <property type="entry name" value="SPRY"/>
    <property type="match status" value="1"/>
</dbReference>
<dbReference type="InterPro" id="IPR013320">
    <property type="entry name" value="ConA-like_dom_sf"/>
</dbReference>
<dbReference type="OrthoDB" id="5951542at2759"/>
<dbReference type="Gene3D" id="2.60.120.920">
    <property type="match status" value="1"/>
</dbReference>
<dbReference type="STRING" id="10195.A0A3M7QGX2"/>
<organism evidence="2 3">
    <name type="scientific">Brachionus plicatilis</name>
    <name type="common">Marine rotifer</name>
    <name type="synonym">Brachionus muelleri</name>
    <dbReference type="NCBI Taxonomy" id="10195"/>
    <lineage>
        <taxon>Eukaryota</taxon>
        <taxon>Metazoa</taxon>
        <taxon>Spiralia</taxon>
        <taxon>Gnathifera</taxon>
        <taxon>Rotifera</taxon>
        <taxon>Eurotatoria</taxon>
        <taxon>Monogononta</taxon>
        <taxon>Pseudotrocha</taxon>
        <taxon>Ploima</taxon>
        <taxon>Brachionidae</taxon>
        <taxon>Brachionus</taxon>
    </lineage>
</organism>
<evidence type="ECO:0000313" key="2">
    <source>
        <dbReference type="EMBL" id="RNA10696.1"/>
    </source>
</evidence>
<dbReference type="InterPro" id="IPR050672">
    <property type="entry name" value="FBXO45-Fsn/SPSB_families"/>
</dbReference>
<feature type="domain" description="B30.2/SPRY" evidence="1">
    <location>
        <begin position="1"/>
        <end position="192"/>
    </location>
</feature>
<protein>
    <submittedName>
        <fullName evidence="2">SPRY domain-containing SOCS box 3-like</fullName>
    </submittedName>
</protein>
<keyword evidence="3" id="KW-1185">Reference proteome</keyword>
<dbReference type="PANTHER" id="PTHR12245:SF16">
    <property type="entry name" value="SPRY DOMAIN-CONTAINING SOCS BOX PROTEIN 3-LIKE"/>
    <property type="match status" value="1"/>
</dbReference>
<name>A0A3M7QGX2_BRAPC</name>
<dbReference type="EMBL" id="REGN01006129">
    <property type="protein sequence ID" value="RNA10696.1"/>
    <property type="molecule type" value="Genomic_DNA"/>
</dbReference>
<dbReference type="InterPro" id="IPR043136">
    <property type="entry name" value="B30.2/SPRY_sf"/>
</dbReference>
<gene>
    <name evidence="2" type="ORF">BpHYR1_019218</name>
</gene>
<evidence type="ECO:0000259" key="1">
    <source>
        <dbReference type="PROSITE" id="PS50188"/>
    </source>
</evidence>
<dbReference type="PROSITE" id="PS50188">
    <property type="entry name" value="B302_SPRY"/>
    <property type="match status" value="1"/>
</dbReference>
<dbReference type="GO" id="GO:0043161">
    <property type="term" value="P:proteasome-mediated ubiquitin-dependent protein catabolic process"/>
    <property type="evidence" value="ECO:0007669"/>
    <property type="project" value="TreeGrafter"/>
</dbReference>
<dbReference type="PANTHER" id="PTHR12245">
    <property type="entry name" value="SPRY DOMAIN CONTAINING SOCS BOX PROTEIN"/>
    <property type="match status" value="1"/>
</dbReference>
<dbReference type="GO" id="GO:0019005">
    <property type="term" value="C:SCF ubiquitin ligase complex"/>
    <property type="evidence" value="ECO:0007669"/>
    <property type="project" value="TreeGrafter"/>
</dbReference>
<dbReference type="AlphaFoldDB" id="A0A3M7QGX2"/>
<dbReference type="SUPFAM" id="SSF49899">
    <property type="entry name" value="Concanavalin A-like lectins/glucanases"/>
    <property type="match status" value="1"/>
</dbReference>
<dbReference type="InterPro" id="IPR001870">
    <property type="entry name" value="B30.2/SPRY"/>
</dbReference>
<accession>A0A3M7QGX2</accession>